<accession>A0A6J7WV33</accession>
<sequence>MPRGVYPRKKKELHLDHVRDAHVGHGVERSPHWPTVQHHHLKEHPTCAACGGNVNLNVHHKLPFHLHPDLELEPTNLITLCMDGDKDCHIKLGHGGNFKAYNPHVETHVDTVKASFSMELLNETAVVAKKARLLV</sequence>
<name>A0A6J7WV33_9CAUD</name>
<reference evidence="1" key="1">
    <citation type="submission" date="2020-05" db="EMBL/GenBank/DDBJ databases">
        <authorList>
            <person name="Chiriac C."/>
            <person name="Salcher M."/>
            <person name="Ghai R."/>
            <person name="Kavagutti S V."/>
        </authorList>
    </citation>
    <scope>NUCLEOTIDE SEQUENCE</scope>
</reference>
<protein>
    <recommendedName>
        <fullName evidence="2">HNHc domain containing protein</fullName>
    </recommendedName>
</protein>
<organism evidence="1">
    <name type="scientific">uncultured Caudovirales phage</name>
    <dbReference type="NCBI Taxonomy" id="2100421"/>
    <lineage>
        <taxon>Viruses</taxon>
        <taxon>Duplodnaviria</taxon>
        <taxon>Heunggongvirae</taxon>
        <taxon>Uroviricota</taxon>
        <taxon>Caudoviricetes</taxon>
        <taxon>Peduoviridae</taxon>
        <taxon>Maltschvirus</taxon>
        <taxon>Maltschvirus maltsch</taxon>
    </lineage>
</organism>
<gene>
    <name evidence="1" type="ORF">UFOVP245_204</name>
</gene>
<proteinExistence type="predicted"/>
<evidence type="ECO:0008006" key="2">
    <source>
        <dbReference type="Google" id="ProtNLM"/>
    </source>
</evidence>
<dbReference type="EMBL" id="LR798287">
    <property type="protein sequence ID" value="CAB5221610.1"/>
    <property type="molecule type" value="Genomic_DNA"/>
</dbReference>
<evidence type="ECO:0000313" key="1">
    <source>
        <dbReference type="EMBL" id="CAB5221610.1"/>
    </source>
</evidence>